<accession>W7X3N7</accession>
<dbReference type="EMBL" id="GG662661">
    <property type="protein sequence ID" value="EWS73925.1"/>
    <property type="molecule type" value="Genomic_DNA"/>
</dbReference>
<dbReference type="GeneID" id="24439850"/>
<dbReference type="RefSeq" id="XP_012653547.1">
    <property type="nucleotide sequence ID" value="XM_012798093.1"/>
</dbReference>
<dbReference type="KEGG" id="tet:TTHERM_000621169"/>
<sequence>MCIFNIKEIKFQQRQQTNIKKIQKKINSFLHAMIGFSIRHLIRNQHLRSKILLHFAQLFNFQSKNKVSPLFQTKQNLIDNINKIHVQQTYFIYIIYFLLYINMTSSIFHQIKQKQVEARKSTKILLICLFKFKISPASVCSKYKHMKDIQTYTNHLLNSLYLRKHEKDQKIELSNQREIKKKNSKSNTLQNFIFLQIKEKTKILFACRS</sequence>
<keyword evidence="1" id="KW-1133">Transmembrane helix</keyword>
<evidence type="ECO:0000313" key="2">
    <source>
        <dbReference type="EMBL" id="EWS73925.1"/>
    </source>
</evidence>
<organism evidence="2 3">
    <name type="scientific">Tetrahymena thermophila (strain SB210)</name>
    <dbReference type="NCBI Taxonomy" id="312017"/>
    <lineage>
        <taxon>Eukaryota</taxon>
        <taxon>Sar</taxon>
        <taxon>Alveolata</taxon>
        <taxon>Ciliophora</taxon>
        <taxon>Intramacronucleata</taxon>
        <taxon>Oligohymenophorea</taxon>
        <taxon>Hymenostomatida</taxon>
        <taxon>Tetrahymenina</taxon>
        <taxon>Tetrahymenidae</taxon>
        <taxon>Tetrahymena</taxon>
    </lineage>
</organism>
<gene>
    <name evidence="2" type="ORF">TTHERM_000621169</name>
</gene>
<protein>
    <submittedName>
        <fullName evidence="2">Transmembrane protein, putative</fullName>
    </submittedName>
</protein>
<name>W7X3N7_TETTS</name>
<keyword evidence="1" id="KW-0472">Membrane</keyword>
<dbReference type="InParanoid" id="W7X3N7"/>
<dbReference type="Proteomes" id="UP000009168">
    <property type="component" value="Unassembled WGS sequence"/>
</dbReference>
<keyword evidence="1 2" id="KW-0812">Transmembrane</keyword>
<feature type="transmembrane region" description="Helical" evidence="1">
    <location>
        <begin position="90"/>
        <end position="111"/>
    </location>
</feature>
<evidence type="ECO:0000313" key="3">
    <source>
        <dbReference type="Proteomes" id="UP000009168"/>
    </source>
</evidence>
<reference evidence="3" key="1">
    <citation type="journal article" date="2006" name="PLoS Biol.">
        <title>Macronuclear genome sequence of the ciliate Tetrahymena thermophila, a model eukaryote.</title>
        <authorList>
            <person name="Eisen J.A."/>
            <person name="Coyne R.S."/>
            <person name="Wu M."/>
            <person name="Wu D."/>
            <person name="Thiagarajan M."/>
            <person name="Wortman J.R."/>
            <person name="Badger J.H."/>
            <person name="Ren Q."/>
            <person name="Amedeo P."/>
            <person name="Jones K.M."/>
            <person name="Tallon L.J."/>
            <person name="Delcher A.L."/>
            <person name="Salzberg S.L."/>
            <person name="Silva J.C."/>
            <person name="Haas B.J."/>
            <person name="Majoros W.H."/>
            <person name="Farzad M."/>
            <person name="Carlton J.M."/>
            <person name="Smith R.K. Jr."/>
            <person name="Garg J."/>
            <person name="Pearlman R.E."/>
            <person name="Karrer K.M."/>
            <person name="Sun L."/>
            <person name="Manning G."/>
            <person name="Elde N.C."/>
            <person name="Turkewitz A.P."/>
            <person name="Asai D.J."/>
            <person name="Wilkes D.E."/>
            <person name="Wang Y."/>
            <person name="Cai H."/>
            <person name="Collins K."/>
            <person name="Stewart B.A."/>
            <person name="Lee S.R."/>
            <person name="Wilamowska K."/>
            <person name="Weinberg Z."/>
            <person name="Ruzzo W.L."/>
            <person name="Wloga D."/>
            <person name="Gaertig J."/>
            <person name="Frankel J."/>
            <person name="Tsao C.-C."/>
            <person name="Gorovsky M.A."/>
            <person name="Keeling P.J."/>
            <person name="Waller R.F."/>
            <person name="Patron N.J."/>
            <person name="Cherry J.M."/>
            <person name="Stover N.A."/>
            <person name="Krieger C.J."/>
            <person name="del Toro C."/>
            <person name="Ryder H.F."/>
            <person name="Williamson S.C."/>
            <person name="Barbeau R.A."/>
            <person name="Hamilton E.P."/>
            <person name="Orias E."/>
        </authorList>
    </citation>
    <scope>NUCLEOTIDE SEQUENCE [LARGE SCALE GENOMIC DNA]</scope>
    <source>
        <strain evidence="3">SB210</strain>
    </source>
</reference>
<keyword evidence="3" id="KW-1185">Reference proteome</keyword>
<evidence type="ECO:0000256" key="1">
    <source>
        <dbReference type="SAM" id="Phobius"/>
    </source>
</evidence>
<proteinExistence type="predicted"/>
<dbReference type="AlphaFoldDB" id="W7X3N7"/>